<name>A0A7R8CLP2_LEPSM</name>
<dbReference type="AlphaFoldDB" id="A0A7R8CLP2"/>
<feature type="compositionally biased region" description="Polar residues" evidence="1">
    <location>
        <begin position="200"/>
        <end position="209"/>
    </location>
</feature>
<feature type="region of interest" description="Disordered" evidence="1">
    <location>
        <begin position="30"/>
        <end position="49"/>
    </location>
</feature>
<dbReference type="OrthoDB" id="7634782at2759"/>
<evidence type="ECO:0000256" key="1">
    <source>
        <dbReference type="SAM" id="MobiDB-lite"/>
    </source>
</evidence>
<feature type="region of interest" description="Disordered" evidence="1">
    <location>
        <begin position="133"/>
        <end position="209"/>
    </location>
</feature>
<feature type="compositionally biased region" description="Low complexity" evidence="1">
    <location>
        <begin position="163"/>
        <end position="177"/>
    </location>
</feature>
<feature type="compositionally biased region" description="Polar residues" evidence="1">
    <location>
        <begin position="178"/>
        <end position="192"/>
    </location>
</feature>
<dbReference type="Proteomes" id="UP000675881">
    <property type="component" value="Chromosome 15"/>
</dbReference>
<dbReference type="EMBL" id="HG994594">
    <property type="protein sequence ID" value="CAF2858938.1"/>
    <property type="molecule type" value="Genomic_DNA"/>
</dbReference>
<feature type="compositionally biased region" description="Low complexity" evidence="1">
    <location>
        <begin position="36"/>
        <end position="49"/>
    </location>
</feature>
<protein>
    <submittedName>
        <fullName evidence="2">(salmon louse) hypothetical protein</fullName>
    </submittedName>
</protein>
<evidence type="ECO:0000313" key="2">
    <source>
        <dbReference type="EMBL" id="CAF2858938.1"/>
    </source>
</evidence>
<gene>
    <name evidence="2" type="ORF">LSAA_6017</name>
</gene>
<proteinExistence type="predicted"/>
<organism evidence="2 3">
    <name type="scientific">Lepeophtheirus salmonis</name>
    <name type="common">Salmon louse</name>
    <name type="synonym">Caligus salmonis</name>
    <dbReference type="NCBI Taxonomy" id="72036"/>
    <lineage>
        <taxon>Eukaryota</taxon>
        <taxon>Metazoa</taxon>
        <taxon>Ecdysozoa</taxon>
        <taxon>Arthropoda</taxon>
        <taxon>Crustacea</taxon>
        <taxon>Multicrustacea</taxon>
        <taxon>Hexanauplia</taxon>
        <taxon>Copepoda</taxon>
        <taxon>Siphonostomatoida</taxon>
        <taxon>Caligidae</taxon>
        <taxon>Lepeophtheirus</taxon>
    </lineage>
</organism>
<reference evidence="2" key="1">
    <citation type="submission" date="2021-02" db="EMBL/GenBank/DDBJ databases">
        <authorList>
            <person name="Bekaert M."/>
        </authorList>
    </citation>
    <scope>NUCLEOTIDE SEQUENCE</scope>
    <source>
        <strain evidence="2">IoA-00</strain>
    </source>
</reference>
<evidence type="ECO:0000313" key="3">
    <source>
        <dbReference type="Proteomes" id="UP000675881"/>
    </source>
</evidence>
<keyword evidence="3" id="KW-1185">Reference proteome</keyword>
<accession>A0A7R8CLP2</accession>
<sequence>MKFTNLIKNFRRYNLSSAAPGVHHGGHLGSEDCYPTSSSSSSSTNGASTTKGFVLRKGGDSILAQSLLSCESSKAHLIPKLESGCSSSINNNNSNTGSSSTTSTSLLASTLSKATPMASDQCKRNEMLARTPDMCPLNNHKHQPFDLPPSTSTSGVLLLPGQSYSSNSSTSSPDVMSTQIASDPQPLNLSTRTPPPSHPANPQQQRYLY</sequence>